<feature type="transmembrane region" description="Helical" evidence="7">
    <location>
        <begin position="248"/>
        <end position="266"/>
    </location>
</feature>
<feature type="transmembrane region" description="Helical" evidence="7">
    <location>
        <begin position="124"/>
        <end position="143"/>
    </location>
</feature>
<dbReference type="PANTHER" id="PTHR23513">
    <property type="entry name" value="INTEGRAL MEMBRANE EFFLUX PROTEIN-RELATED"/>
    <property type="match status" value="1"/>
</dbReference>
<proteinExistence type="predicted"/>
<evidence type="ECO:0000256" key="5">
    <source>
        <dbReference type="ARBA" id="ARBA00022989"/>
    </source>
</evidence>
<keyword evidence="10" id="KW-1185">Reference proteome</keyword>
<evidence type="ECO:0000259" key="8">
    <source>
        <dbReference type="PROSITE" id="PS50850"/>
    </source>
</evidence>
<gene>
    <name evidence="9" type="ORF">CPT03_19350</name>
</gene>
<dbReference type="PANTHER" id="PTHR23513:SF9">
    <property type="entry name" value="ENTEROBACTIN EXPORTER ENTS"/>
    <property type="match status" value="1"/>
</dbReference>
<dbReference type="PROSITE" id="PS50850">
    <property type="entry name" value="MFS"/>
    <property type="match status" value="1"/>
</dbReference>
<dbReference type="GO" id="GO:0022857">
    <property type="term" value="F:transmembrane transporter activity"/>
    <property type="evidence" value="ECO:0007669"/>
    <property type="project" value="InterPro"/>
</dbReference>
<dbReference type="KEGG" id="pgs:CPT03_19350"/>
<feature type="transmembrane region" description="Helical" evidence="7">
    <location>
        <begin position="278"/>
        <end position="296"/>
    </location>
</feature>
<evidence type="ECO:0000313" key="9">
    <source>
        <dbReference type="EMBL" id="ATP58464.1"/>
    </source>
</evidence>
<evidence type="ECO:0000256" key="3">
    <source>
        <dbReference type="ARBA" id="ARBA00022475"/>
    </source>
</evidence>
<keyword evidence="4 7" id="KW-0812">Transmembrane</keyword>
<dbReference type="GO" id="GO:0005886">
    <property type="term" value="C:plasma membrane"/>
    <property type="evidence" value="ECO:0007669"/>
    <property type="project" value="UniProtKB-SubCell"/>
</dbReference>
<name>A0A2D1UAC2_9SPHI</name>
<feature type="transmembrane region" description="Helical" evidence="7">
    <location>
        <begin position="93"/>
        <end position="112"/>
    </location>
</feature>
<accession>A0A2D1UAC2</accession>
<evidence type="ECO:0000256" key="7">
    <source>
        <dbReference type="SAM" id="Phobius"/>
    </source>
</evidence>
<keyword evidence="6 7" id="KW-0472">Membrane</keyword>
<comment type="subcellular location">
    <subcellularLocation>
        <location evidence="1">Cell membrane</location>
        <topology evidence="1">Multi-pass membrane protein</topology>
    </subcellularLocation>
</comment>
<reference evidence="9 10" key="1">
    <citation type="submission" date="2017-10" db="EMBL/GenBank/DDBJ databases">
        <title>Whole genome of Pedobacter ginsengisoli T01R-27 isolated from tomato rhizosphere.</title>
        <authorList>
            <person name="Weon H.-Y."/>
            <person name="Lee S.A."/>
            <person name="Sang M.K."/>
            <person name="Song J."/>
        </authorList>
    </citation>
    <scope>NUCLEOTIDE SEQUENCE [LARGE SCALE GENOMIC DNA]</scope>
    <source>
        <strain evidence="9 10">T01R-27</strain>
    </source>
</reference>
<dbReference type="InterPro" id="IPR020846">
    <property type="entry name" value="MFS_dom"/>
</dbReference>
<evidence type="ECO:0000256" key="4">
    <source>
        <dbReference type="ARBA" id="ARBA00022692"/>
    </source>
</evidence>
<feature type="domain" description="Major facilitator superfamily (MFS) profile" evidence="8">
    <location>
        <begin position="1"/>
        <end position="217"/>
    </location>
</feature>
<evidence type="ECO:0000256" key="2">
    <source>
        <dbReference type="ARBA" id="ARBA00022448"/>
    </source>
</evidence>
<dbReference type="Pfam" id="PF05977">
    <property type="entry name" value="MFS_3"/>
    <property type="match status" value="1"/>
</dbReference>
<dbReference type="SUPFAM" id="SSF103473">
    <property type="entry name" value="MFS general substrate transporter"/>
    <property type="match status" value="1"/>
</dbReference>
<organism evidence="9 10">
    <name type="scientific">Pedobacter ginsengisoli</name>
    <dbReference type="NCBI Taxonomy" id="363852"/>
    <lineage>
        <taxon>Bacteria</taxon>
        <taxon>Pseudomonadati</taxon>
        <taxon>Bacteroidota</taxon>
        <taxon>Sphingobacteriia</taxon>
        <taxon>Sphingobacteriales</taxon>
        <taxon>Sphingobacteriaceae</taxon>
        <taxon>Pedobacter</taxon>
    </lineage>
</organism>
<feature type="transmembrane region" description="Helical" evidence="7">
    <location>
        <begin position="36"/>
        <end position="55"/>
    </location>
</feature>
<keyword evidence="3" id="KW-1003">Cell membrane</keyword>
<evidence type="ECO:0000256" key="1">
    <source>
        <dbReference type="ARBA" id="ARBA00004651"/>
    </source>
</evidence>
<feature type="transmembrane region" description="Helical" evidence="7">
    <location>
        <begin position="61"/>
        <end position="81"/>
    </location>
</feature>
<dbReference type="AlphaFoldDB" id="A0A2D1UAC2"/>
<dbReference type="InterPro" id="IPR036259">
    <property type="entry name" value="MFS_trans_sf"/>
</dbReference>
<evidence type="ECO:0000313" key="10">
    <source>
        <dbReference type="Proteomes" id="UP000223749"/>
    </source>
</evidence>
<dbReference type="EMBL" id="CP024091">
    <property type="protein sequence ID" value="ATP58464.1"/>
    <property type="molecule type" value="Genomic_DNA"/>
</dbReference>
<dbReference type="Proteomes" id="UP000223749">
    <property type="component" value="Chromosome"/>
</dbReference>
<feature type="transmembrane region" description="Helical" evidence="7">
    <location>
        <begin position="308"/>
        <end position="325"/>
    </location>
</feature>
<dbReference type="InterPro" id="IPR010290">
    <property type="entry name" value="TM_effector"/>
</dbReference>
<keyword evidence="2" id="KW-0813">Transport</keyword>
<sequence length="431" mass="47609">MFKIFFLLDNTEIIEKPDPYAALRYRDFRSYLGMRFFFTFAYQMQAVIIGFHIYHLTKNPLALGLIGLCEAIPAISISLYGGYVADKSEKRGLLLKIFFGVFLCSLIMLVSTTKQMHTYIPTSYIVPIMYLMVFGIGIARGFFSPASFSIMAQIVPKKLYPNSSTWNSSSWQLASILGPAFGGLIYGFYGITVTYCVILTFISISLICIFFLKPHPPTYIPKESIVKSLTEGVHFVFKNKMMLGAMSLDLFSVFFGGAVALLPVFANDILKVGSEGLGFMRAAASLGAVLSMLVMTRFSPMNKPWRNLLIAVTGFGTSIICYGLSKNFYLTLVLLFAEGAFDSVSVIIRSTIMQLLTPDEMRGRVSAVNSMFIGSSNEIGAFESGLTAKLMRTVPAVVFGGSMTIIVAGITYLKTKNLTKLTLNEINEQNT</sequence>
<dbReference type="OrthoDB" id="7283966at2"/>
<dbReference type="CDD" id="cd06173">
    <property type="entry name" value="MFS_MefA_like"/>
    <property type="match status" value="1"/>
</dbReference>
<feature type="transmembrane region" description="Helical" evidence="7">
    <location>
        <begin position="394"/>
        <end position="413"/>
    </location>
</feature>
<evidence type="ECO:0000256" key="6">
    <source>
        <dbReference type="ARBA" id="ARBA00023136"/>
    </source>
</evidence>
<feature type="transmembrane region" description="Helical" evidence="7">
    <location>
        <begin position="164"/>
        <end position="186"/>
    </location>
</feature>
<feature type="transmembrane region" description="Helical" evidence="7">
    <location>
        <begin position="192"/>
        <end position="212"/>
    </location>
</feature>
<protein>
    <submittedName>
        <fullName evidence="9">MFS transporter</fullName>
    </submittedName>
</protein>
<dbReference type="Gene3D" id="1.20.1250.20">
    <property type="entry name" value="MFS general substrate transporter like domains"/>
    <property type="match status" value="1"/>
</dbReference>
<keyword evidence="5 7" id="KW-1133">Transmembrane helix</keyword>